<accession>A0A6I3LFU0</accession>
<comment type="similarity">
    <text evidence="8">Belongs to the TonB-dependent receptor family.</text>
</comment>
<dbReference type="InterPro" id="IPR012910">
    <property type="entry name" value="Plug_dom"/>
</dbReference>
<keyword evidence="5" id="KW-0732">Signal</keyword>
<dbReference type="SUPFAM" id="SSF49464">
    <property type="entry name" value="Carboxypeptidase regulatory domain-like"/>
    <property type="match status" value="1"/>
</dbReference>
<dbReference type="Proteomes" id="UP000438760">
    <property type="component" value="Unassembled WGS sequence"/>
</dbReference>
<reference evidence="11 12" key="1">
    <citation type="submission" date="2019-11" db="EMBL/GenBank/DDBJ databases">
        <title>Genome of Strain BIT-d1.</title>
        <authorList>
            <person name="Yang Y."/>
        </authorList>
    </citation>
    <scope>NUCLEOTIDE SEQUENCE [LARGE SCALE GENOMIC DNA]</scope>
    <source>
        <strain evidence="11 12">BIT-d1</strain>
    </source>
</reference>
<dbReference type="Pfam" id="PF14905">
    <property type="entry name" value="OMP_b-brl_3"/>
    <property type="match status" value="1"/>
</dbReference>
<evidence type="ECO:0000259" key="10">
    <source>
        <dbReference type="Pfam" id="PF14905"/>
    </source>
</evidence>
<dbReference type="OrthoDB" id="8764943at2"/>
<protein>
    <submittedName>
        <fullName evidence="11">TonB-dependent receptor</fullName>
    </submittedName>
</protein>
<evidence type="ECO:0000256" key="2">
    <source>
        <dbReference type="ARBA" id="ARBA00022448"/>
    </source>
</evidence>
<dbReference type="InterPro" id="IPR039426">
    <property type="entry name" value="TonB-dep_rcpt-like"/>
</dbReference>
<organism evidence="11 12">
    <name type="scientific">Myroides albus</name>
    <dbReference type="NCBI Taxonomy" id="2562892"/>
    <lineage>
        <taxon>Bacteria</taxon>
        <taxon>Pseudomonadati</taxon>
        <taxon>Bacteroidota</taxon>
        <taxon>Flavobacteriia</taxon>
        <taxon>Flavobacteriales</taxon>
        <taxon>Flavobacteriaceae</taxon>
        <taxon>Myroides</taxon>
    </lineage>
</organism>
<dbReference type="SUPFAM" id="SSF56935">
    <property type="entry name" value="Porins"/>
    <property type="match status" value="1"/>
</dbReference>
<gene>
    <name evidence="11" type="ORF">GJV76_09460</name>
</gene>
<dbReference type="EMBL" id="WMJX01000018">
    <property type="protein sequence ID" value="MTG98349.1"/>
    <property type="molecule type" value="Genomic_DNA"/>
</dbReference>
<dbReference type="InterPro" id="IPR041700">
    <property type="entry name" value="OMP_b-brl_3"/>
</dbReference>
<evidence type="ECO:0000256" key="6">
    <source>
        <dbReference type="ARBA" id="ARBA00023136"/>
    </source>
</evidence>
<feature type="domain" description="TonB-dependent receptor plug" evidence="9">
    <location>
        <begin position="138"/>
        <end position="213"/>
    </location>
</feature>
<dbReference type="InterPro" id="IPR037066">
    <property type="entry name" value="Plug_dom_sf"/>
</dbReference>
<dbReference type="Pfam" id="PF13715">
    <property type="entry name" value="CarbopepD_reg_2"/>
    <property type="match status" value="1"/>
</dbReference>
<keyword evidence="3 8" id="KW-1134">Transmembrane beta strand</keyword>
<evidence type="ECO:0000256" key="3">
    <source>
        <dbReference type="ARBA" id="ARBA00022452"/>
    </source>
</evidence>
<dbReference type="RefSeq" id="WP_155092376.1">
    <property type="nucleotide sequence ID" value="NZ_CP102754.1"/>
</dbReference>
<evidence type="ECO:0000256" key="1">
    <source>
        <dbReference type="ARBA" id="ARBA00004571"/>
    </source>
</evidence>
<dbReference type="Pfam" id="PF07715">
    <property type="entry name" value="Plug"/>
    <property type="match status" value="1"/>
</dbReference>
<dbReference type="InterPro" id="IPR008969">
    <property type="entry name" value="CarboxyPept-like_regulatory"/>
</dbReference>
<evidence type="ECO:0000313" key="11">
    <source>
        <dbReference type="EMBL" id="MTG98349.1"/>
    </source>
</evidence>
<dbReference type="PROSITE" id="PS52016">
    <property type="entry name" value="TONB_DEPENDENT_REC_3"/>
    <property type="match status" value="1"/>
</dbReference>
<proteinExistence type="inferred from homology"/>
<evidence type="ECO:0000313" key="12">
    <source>
        <dbReference type="Proteomes" id="UP000438760"/>
    </source>
</evidence>
<evidence type="ECO:0000256" key="7">
    <source>
        <dbReference type="ARBA" id="ARBA00023237"/>
    </source>
</evidence>
<dbReference type="GO" id="GO:0009279">
    <property type="term" value="C:cell outer membrane"/>
    <property type="evidence" value="ECO:0007669"/>
    <property type="project" value="UniProtKB-SubCell"/>
</dbReference>
<feature type="domain" description="Outer membrane protein beta-barrel" evidence="10">
    <location>
        <begin position="361"/>
        <end position="769"/>
    </location>
</feature>
<keyword evidence="7 8" id="KW-0998">Cell outer membrane</keyword>
<dbReference type="PANTHER" id="PTHR30069">
    <property type="entry name" value="TONB-DEPENDENT OUTER MEMBRANE RECEPTOR"/>
    <property type="match status" value="1"/>
</dbReference>
<dbReference type="Gene3D" id="2.170.130.10">
    <property type="entry name" value="TonB-dependent receptor, plug domain"/>
    <property type="match status" value="1"/>
</dbReference>
<keyword evidence="12" id="KW-1185">Reference proteome</keyword>
<evidence type="ECO:0000256" key="8">
    <source>
        <dbReference type="PROSITE-ProRule" id="PRU01360"/>
    </source>
</evidence>
<dbReference type="GO" id="GO:0044718">
    <property type="term" value="P:siderophore transmembrane transport"/>
    <property type="evidence" value="ECO:0007669"/>
    <property type="project" value="TreeGrafter"/>
</dbReference>
<dbReference type="InterPro" id="IPR036942">
    <property type="entry name" value="Beta-barrel_TonB_sf"/>
</dbReference>
<dbReference type="GO" id="GO:0015344">
    <property type="term" value="F:siderophore uptake transmembrane transporter activity"/>
    <property type="evidence" value="ECO:0007669"/>
    <property type="project" value="TreeGrafter"/>
</dbReference>
<keyword evidence="6 8" id="KW-0472">Membrane</keyword>
<dbReference type="Gene3D" id="2.40.170.20">
    <property type="entry name" value="TonB-dependent receptor, beta-barrel domain"/>
    <property type="match status" value="1"/>
</dbReference>
<dbReference type="AlphaFoldDB" id="A0A6I3LFU0"/>
<comment type="subcellular location">
    <subcellularLocation>
        <location evidence="1 8">Cell outer membrane</location>
        <topology evidence="1 8">Multi-pass membrane protein</topology>
    </subcellularLocation>
</comment>
<keyword evidence="4 8" id="KW-0812">Transmembrane</keyword>
<dbReference type="PANTHER" id="PTHR30069:SF29">
    <property type="entry name" value="HEMOGLOBIN AND HEMOGLOBIN-HAPTOGLOBIN-BINDING PROTEIN 1-RELATED"/>
    <property type="match status" value="1"/>
</dbReference>
<evidence type="ECO:0000256" key="5">
    <source>
        <dbReference type="ARBA" id="ARBA00022729"/>
    </source>
</evidence>
<name>A0A6I3LFU0_9FLAO</name>
<evidence type="ECO:0000259" key="9">
    <source>
        <dbReference type="Pfam" id="PF07715"/>
    </source>
</evidence>
<comment type="caution">
    <text evidence="11">The sequence shown here is derived from an EMBL/GenBank/DDBJ whole genome shotgun (WGS) entry which is preliminary data.</text>
</comment>
<dbReference type="Gene3D" id="2.60.40.1120">
    <property type="entry name" value="Carboxypeptidase-like, regulatory domain"/>
    <property type="match status" value="1"/>
</dbReference>
<evidence type="ECO:0000256" key="4">
    <source>
        <dbReference type="ARBA" id="ARBA00022692"/>
    </source>
</evidence>
<sequence length="799" mass="90266">MKFKLSAIFFLIAIYTGLSQNGKITGTIIDKDLQSAVPYATIAIKNGEQIITGAMSNDQGNFELSVPQNKYTLEVQFIGYQTFQKDIVLSESILNLGTIFLQPEATTLEGVNIIAEQSTIEQKIDRKVINVGKDLTTAGATAGEIMNNIPSVNVDKDGKISLRGNENVRILIDGRPTNMSSEQVLKQIPSTSIKSIELITNPSAKYNPEGMSGIINIVLHKNTMDGFNGSIDTGATFSHYAKNSNSINLNYRQGKLNFYGNGSYSYGQYKNDGDMMRTDIQSPTEIRMKSINKNYLYKVGMDYYIDDNNTLSFYTNQSTNNNTMDMANATTYPNNLFEDIFQNTKYDGENKYSAYNLAYKHLFEKKGHTLDIEGNFSRNKSTNDGDYDTTIGKNPNQLYRDGSENKSNLTTINIDYVNPLNDHTKLELGAEARLSRADNAFDSNNPMTSSDTHQINNKYDQDIFSAYVTFGQTYGKFNYQLGTRLESYKVESTLNGKTNFKDDYLTLYPSVYIGYTMTDNDMFNLSYSRRVDRPGISQTNPVRQFSTPLMTMVGNPELKPQFTNSVELNYTRMFTNKSSVTAGVYYRKINKEINQVIYDDPENDNPNALLMTFDNYKSNDAYGFELSANLILTPWWDMQPAIDFSSIKQSGFVSKLNTTTNQMDFIERNITANSFNARLNSNFKATKNLRFNLFGFYRGPLDGLTMNSKEMYKIDAGVRYSLLQNKLSISARFNDIFNTMKFKYDSQYPYPSNGQFTWESRSLYIGLNYTFGGGKGRALQRKYRDANTKQSGGTGGGLF</sequence>
<keyword evidence="2 8" id="KW-0813">Transport</keyword>
<keyword evidence="11" id="KW-0675">Receptor</keyword>